<dbReference type="KEGG" id="cbx:Cenrod_2489"/>
<gene>
    <name evidence="2" type="ORF">Cenrod_2489</name>
</gene>
<dbReference type="AlphaFoldDB" id="U5NE90"/>
<name>U5NE90_9BURK</name>
<feature type="chain" id="PRO_5004662936" evidence="1">
    <location>
        <begin position="26"/>
        <end position="375"/>
    </location>
</feature>
<dbReference type="EMBL" id="CP004885">
    <property type="protein sequence ID" value="AGX88543.1"/>
    <property type="molecule type" value="Genomic_DNA"/>
</dbReference>
<organism evidence="2 3">
    <name type="scientific">Candidatus Symbiobacter mobilis CR</name>
    <dbReference type="NCBI Taxonomy" id="946483"/>
    <lineage>
        <taxon>Bacteria</taxon>
        <taxon>Pseudomonadati</taxon>
        <taxon>Pseudomonadota</taxon>
        <taxon>Betaproteobacteria</taxon>
        <taxon>Burkholderiales</taxon>
        <taxon>Comamonadaceae</taxon>
    </lineage>
</organism>
<accession>U5NE90</accession>
<evidence type="ECO:0000313" key="2">
    <source>
        <dbReference type="EMBL" id="AGX88543.1"/>
    </source>
</evidence>
<keyword evidence="1" id="KW-0732">Signal</keyword>
<reference evidence="2 3" key="1">
    <citation type="journal article" date="2013" name="Genome Biol.">
        <title>Genomic analysis reveals key aspects of prokaryotic symbiosis in the phototrophic consortium "Chlorochromatium aggregatum".</title>
        <authorList>
            <person name="Liu Z."/>
            <person name="Muller J."/>
            <person name="Li T."/>
            <person name="Alvey R.M."/>
            <person name="Vogl K."/>
            <person name="Frigaard N.U."/>
            <person name="Rockwell N.C."/>
            <person name="Boyd E.S."/>
            <person name="Tomsho L.P."/>
            <person name="Schuster S.C."/>
            <person name="Henke P."/>
            <person name="Rohde M."/>
            <person name="Overmann J."/>
            <person name="Bryant D.A."/>
        </authorList>
    </citation>
    <scope>NUCLEOTIDE SEQUENCE [LARGE SCALE GENOMIC DNA]</scope>
    <source>
        <strain evidence="2">CR</strain>
    </source>
</reference>
<dbReference type="eggNOG" id="ENOG5033DVR">
    <property type="taxonomic scope" value="Bacteria"/>
</dbReference>
<protein>
    <submittedName>
        <fullName evidence="2">Uncharacterized protein</fullName>
    </submittedName>
</protein>
<dbReference type="HOGENOM" id="CLU_715436_0_0_4"/>
<evidence type="ECO:0000256" key="1">
    <source>
        <dbReference type="SAM" id="SignalP"/>
    </source>
</evidence>
<dbReference type="STRING" id="946483.Cenrod_2489"/>
<sequence>MYNRLLALAKALVPLALVGASSLPAQGVQPDHWAVWVGAEEESMGVGVPVLALDRDDWATYLHAMGQSGRALRRIEAHAGAIHPSGWGLAAVARSQTWLEANADAVALAAMESRHSLPEAPRRFALWARSEAWDGRGLRGVTPWFALADSHTWRWQASVDWLRLHKLKVRSVEGDIAYEGSTAYDARLRMYRADRNVTGRFLPPSGEVGTGASLSLALQGTPWPGWRVDLRAQDVASRLRWKQLATDERIIDSQIAIRAEDGTLDYAPVIRGKKAIAAVSTTMRTQWQALLGWSPGASTVGECTLRTVRMAPLTQRWLGWQRNAGALRWGAELEPTLGALRLWIGGEHGYLTLATDGRGLSSQYRQIAMGWQWGW</sequence>
<proteinExistence type="predicted"/>
<dbReference type="OrthoDB" id="7651501at2"/>
<keyword evidence="3" id="KW-1185">Reference proteome</keyword>
<evidence type="ECO:0000313" key="3">
    <source>
        <dbReference type="Proteomes" id="UP000017184"/>
    </source>
</evidence>
<feature type="signal peptide" evidence="1">
    <location>
        <begin position="1"/>
        <end position="25"/>
    </location>
</feature>
<dbReference type="Proteomes" id="UP000017184">
    <property type="component" value="Chromosome"/>
</dbReference>
<dbReference type="RefSeq" id="WP_022776469.1">
    <property type="nucleotide sequence ID" value="NC_022576.1"/>
</dbReference>